<evidence type="ECO:0000256" key="4">
    <source>
        <dbReference type="ARBA" id="ARBA00022989"/>
    </source>
</evidence>
<dbReference type="Gene3D" id="2.60.450.10">
    <property type="entry name" value="Lipopolysaccharide (LPS) transport protein A like domain"/>
    <property type="match status" value="1"/>
</dbReference>
<dbReference type="NCBIfam" id="TIGR04409">
    <property type="entry name" value="LptC_YrbK"/>
    <property type="match status" value="1"/>
</dbReference>
<dbReference type="InterPro" id="IPR010664">
    <property type="entry name" value="LipoPS_assembly_LptC-rel"/>
</dbReference>
<sequence>MTKLYLLFLPLLLFISCDNSEDKSAVSEPYTGPLQEAENLDLYYSESATVKVKLETKKLWEYASGDMEFPEGLYMEFYDETGKKTSTLKANEAYYFKEEDKYRGRGNVIIKSIENNQELKTEELFWKPDKEQMYTDEFVTITLPDQVLYGHGLVAKQDFSSYEITKPEGVFYLEDE</sequence>
<keyword evidence="3" id="KW-0812">Transmembrane</keyword>
<dbReference type="GO" id="GO:0015221">
    <property type="term" value="F:lipopolysaccharide transmembrane transporter activity"/>
    <property type="evidence" value="ECO:0007669"/>
    <property type="project" value="InterPro"/>
</dbReference>
<keyword evidence="2" id="KW-0997">Cell inner membrane</keyword>
<dbReference type="InterPro" id="IPR052363">
    <property type="entry name" value="LPS_export_LptC"/>
</dbReference>
<gene>
    <name evidence="6" type="primary">lptC</name>
    <name evidence="6" type="ORF">JMN32_01735</name>
</gene>
<dbReference type="PANTHER" id="PTHR37481">
    <property type="entry name" value="LIPOPOLYSACCHARIDE EXPORT SYSTEM PROTEIN LPTC"/>
    <property type="match status" value="1"/>
</dbReference>
<dbReference type="GO" id="GO:0005886">
    <property type="term" value="C:plasma membrane"/>
    <property type="evidence" value="ECO:0007669"/>
    <property type="project" value="InterPro"/>
</dbReference>
<dbReference type="EMBL" id="JAEUGD010000003">
    <property type="protein sequence ID" value="MBL6445011.1"/>
    <property type="molecule type" value="Genomic_DNA"/>
</dbReference>
<dbReference type="Pfam" id="PF06835">
    <property type="entry name" value="LptC"/>
    <property type="match status" value="1"/>
</dbReference>
<evidence type="ECO:0000256" key="1">
    <source>
        <dbReference type="ARBA" id="ARBA00022475"/>
    </source>
</evidence>
<evidence type="ECO:0000256" key="5">
    <source>
        <dbReference type="ARBA" id="ARBA00023136"/>
    </source>
</evidence>
<proteinExistence type="predicted"/>
<dbReference type="RefSeq" id="WP_202854555.1">
    <property type="nucleotide sequence ID" value="NZ_JAEUGD010000003.1"/>
</dbReference>
<accession>A0A937FVH4</accession>
<comment type="caution">
    <text evidence="6">The sequence shown here is derived from an EMBL/GenBank/DDBJ whole genome shotgun (WGS) entry which is preliminary data.</text>
</comment>
<organism evidence="6 7">
    <name type="scientific">Fulvivirga marina</name>
    <dbReference type="NCBI Taxonomy" id="2494733"/>
    <lineage>
        <taxon>Bacteria</taxon>
        <taxon>Pseudomonadati</taxon>
        <taxon>Bacteroidota</taxon>
        <taxon>Cytophagia</taxon>
        <taxon>Cytophagales</taxon>
        <taxon>Fulvivirgaceae</taxon>
        <taxon>Fulvivirga</taxon>
    </lineage>
</organism>
<reference evidence="6" key="1">
    <citation type="submission" date="2021-01" db="EMBL/GenBank/DDBJ databases">
        <title>Fulvivirga kasyanovii gen. nov., sp nov., a novel member of the phylum Bacteroidetes isolated from seawater in a mussel farm.</title>
        <authorList>
            <person name="Zhao L.-H."/>
            <person name="Wang Z.-J."/>
        </authorList>
    </citation>
    <scope>NUCLEOTIDE SEQUENCE</scope>
    <source>
        <strain evidence="6">29W222</strain>
    </source>
</reference>
<keyword evidence="4" id="KW-1133">Transmembrane helix</keyword>
<evidence type="ECO:0000256" key="2">
    <source>
        <dbReference type="ARBA" id="ARBA00022519"/>
    </source>
</evidence>
<dbReference type="GO" id="GO:0017089">
    <property type="term" value="F:glycolipid transfer activity"/>
    <property type="evidence" value="ECO:0007669"/>
    <property type="project" value="TreeGrafter"/>
</dbReference>
<dbReference type="AlphaFoldDB" id="A0A937FVH4"/>
<name>A0A937FVH4_9BACT</name>
<dbReference type="PANTHER" id="PTHR37481:SF1">
    <property type="entry name" value="LIPOPOLYSACCHARIDE EXPORT SYSTEM PROTEIN LPTC"/>
    <property type="match status" value="1"/>
</dbReference>
<dbReference type="GO" id="GO:0030288">
    <property type="term" value="C:outer membrane-bounded periplasmic space"/>
    <property type="evidence" value="ECO:0007669"/>
    <property type="project" value="TreeGrafter"/>
</dbReference>
<dbReference type="InterPro" id="IPR026265">
    <property type="entry name" value="LptC"/>
</dbReference>
<keyword evidence="1" id="KW-1003">Cell membrane</keyword>
<evidence type="ECO:0000313" key="6">
    <source>
        <dbReference type="EMBL" id="MBL6445011.1"/>
    </source>
</evidence>
<keyword evidence="7" id="KW-1185">Reference proteome</keyword>
<evidence type="ECO:0000313" key="7">
    <source>
        <dbReference type="Proteomes" id="UP000614216"/>
    </source>
</evidence>
<protein>
    <submittedName>
        <fullName evidence="6">LPS export ABC transporter periplasmic protein LptC</fullName>
    </submittedName>
</protein>
<keyword evidence="5" id="KW-0472">Membrane</keyword>
<dbReference type="Proteomes" id="UP000614216">
    <property type="component" value="Unassembled WGS sequence"/>
</dbReference>
<evidence type="ECO:0000256" key="3">
    <source>
        <dbReference type="ARBA" id="ARBA00022692"/>
    </source>
</evidence>
<dbReference type="PROSITE" id="PS51257">
    <property type="entry name" value="PROKAR_LIPOPROTEIN"/>
    <property type="match status" value="1"/>
</dbReference>